<reference evidence="3" key="1">
    <citation type="submission" date="2021-10" db="EMBL/GenBank/DDBJ databases">
        <title>Loktanella gaetbuli sp. nov., isolated from a tidal flat.</title>
        <authorList>
            <person name="Park S."/>
            <person name="Yoon J.-H."/>
        </authorList>
    </citation>
    <scope>NUCLEOTIDE SEQUENCE</scope>
    <source>
        <strain evidence="3">TSTF-M6</strain>
    </source>
</reference>
<dbReference type="Proteomes" id="UP001138961">
    <property type="component" value="Unassembled WGS sequence"/>
</dbReference>
<accession>A0ABS8BVM6</accession>
<name>A0ABS8BVM6_9RHOB</name>
<protein>
    <submittedName>
        <fullName evidence="3">Hpt domain-containing protein</fullName>
    </submittedName>
</protein>
<dbReference type="SUPFAM" id="SSF47226">
    <property type="entry name" value="Histidine-containing phosphotransfer domain, HPT domain"/>
    <property type="match status" value="1"/>
</dbReference>
<proteinExistence type="predicted"/>
<gene>
    <name evidence="3" type="ORF">LGQ03_10985</name>
</gene>
<organism evidence="3 4">
    <name type="scientific">Loktanella gaetbuli</name>
    <dbReference type="NCBI Taxonomy" id="2881335"/>
    <lineage>
        <taxon>Bacteria</taxon>
        <taxon>Pseudomonadati</taxon>
        <taxon>Pseudomonadota</taxon>
        <taxon>Alphaproteobacteria</taxon>
        <taxon>Rhodobacterales</taxon>
        <taxon>Roseobacteraceae</taxon>
        <taxon>Loktanella</taxon>
    </lineage>
</organism>
<sequence length="112" mass="12667">MNQSSMSSMNAAIERLRDRFMTEYRERHAELISLGLQIGVSGDDRETLDRAKANLHRTAGTAGTLGLERLGREASRAEERIAHMLKSEEIDPEQAIRVLVQFLDISESFVKH</sequence>
<evidence type="ECO:0000313" key="3">
    <source>
        <dbReference type="EMBL" id="MCB5199764.1"/>
    </source>
</evidence>
<keyword evidence="1" id="KW-0902">Two-component regulatory system</keyword>
<evidence type="ECO:0000256" key="1">
    <source>
        <dbReference type="ARBA" id="ARBA00023012"/>
    </source>
</evidence>
<dbReference type="InterPro" id="IPR036641">
    <property type="entry name" value="HPT_dom_sf"/>
</dbReference>
<keyword evidence="4" id="KW-1185">Reference proteome</keyword>
<dbReference type="InterPro" id="IPR008207">
    <property type="entry name" value="Sig_transdc_His_kin_Hpt_dom"/>
</dbReference>
<feature type="domain" description="HPt" evidence="2">
    <location>
        <begin position="16"/>
        <end position="91"/>
    </location>
</feature>
<dbReference type="Gene3D" id="1.20.120.160">
    <property type="entry name" value="HPT domain"/>
    <property type="match status" value="1"/>
</dbReference>
<dbReference type="Pfam" id="PF01627">
    <property type="entry name" value="Hpt"/>
    <property type="match status" value="1"/>
</dbReference>
<evidence type="ECO:0000259" key="2">
    <source>
        <dbReference type="Pfam" id="PF01627"/>
    </source>
</evidence>
<dbReference type="RefSeq" id="WP_226748425.1">
    <property type="nucleotide sequence ID" value="NZ_JAJATZ010000004.1"/>
</dbReference>
<comment type="caution">
    <text evidence="3">The sequence shown here is derived from an EMBL/GenBank/DDBJ whole genome shotgun (WGS) entry which is preliminary data.</text>
</comment>
<evidence type="ECO:0000313" key="4">
    <source>
        <dbReference type="Proteomes" id="UP001138961"/>
    </source>
</evidence>
<dbReference type="EMBL" id="JAJATZ010000004">
    <property type="protein sequence ID" value="MCB5199764.1"/>
    <property type="molecule type" value="Genomic_DNA"/>
</dbReference>